<dbReference type="EC" id="2.7.2.4" evidence="15"/>
<dbReference type="Proteomes" id="UP000637695">
    <property type="component" value="Unassembled WGS sequence"/>
</dbReference>
<dbReference type="EMBL" id="BMOY01000015">
    <property type="protein sequence ID" value="GGJ04665.1"/>
    <property type="molecule type" value="Genomic_DNA"/>
</dbReference>
<dbReference type="PANTHER" id="PTHR21499:SF3">
    <property type="entry name" value="ASPARTOKINASE"/>
    <property type="match status" value="1"/>
</dbReference>
<evidence type="ECO:0000256" key="14">
    <source>
        <dbReference type="PIRSR" id="PIRSR000726-1"/>
    </source>
</evidence>
<dbReference type="PROSITE" id="PS00324">
    <property type="entry name" value="ASPARTOKINASE"/>
    <property type="match status" value="1"/>
</dbReference>
<dbReference type="SUPFAM" id="SSF55021">
    <property type="entry name" value="ACT-like"/>
    <property type="match status" value="2"/>
</dbReference>
<evidence type="ECO:0000256" key="16">
    <source>
        <dbReference type="RuleBase" id="RU004249"/>
    </source>
</evidence>
<evidence type="ECO:0000256" key="1">
    <source>
        <dbReference type="ARBA" id="ARBA00003121"/>
    </source>
</evidence>
<organism evidence="18 19">
    <name type="scientific">Alicyclobacillus cellulosilyticus</name>
    <dbReference type="NCBI Taxonomy" id="1003997"/>
    <lineage>
        <taxon>Bacteria</taxon>
        <taxon>Bacillati</taxon>
        <taxon>Bacillota</taxon>
        <taxon>Bacilli</taxon>
        <taxon>Bacillales</taxon>
        <taxon>Alicyclobacillaceae</taxon>
        <taxon>Alicyclobacillus</taxon>
    </lineage>
</organism>
<comment type="caution">
    <text evidence="18">The sequence shown here is derived from an EMBL/GenBank/DDBJ whole genome shotgun (WGS) entry which is preliminary data.</text>
</comment>
<keyword evidence="6 16" id="KW-0028">Amino-acid biosynthesis</keyword>
<gene>
    <name evidence="18" type="ORF">GCM10010885_12280</name>
</gene>
<dbReference type="Gene3D" id="3.30.2130.10">
    <property type="entry name" value="VC0802-like"/>
    <property type="match status" value="1"/>
</dbReference>
<sequence length="400" mass="42426">MKIVVQKFGGTSVATREGRLAAAGHVEDALASGYRVVVVVSAMGRKGDPYATDTLLGLLDDHDAVTKRDLDILMSCGEAVSAVVFASLLRGRGHEVTVLSGGQAGIITDHDYGSARILEVRPDRICRELEAGRVVVVMGFQGVTTDGDVTTLGRGGSDTTAAALGVALHAEYVDIFTDVEGIMTADPRIVQDARRLRYATYTEICNLAYQGAKVIHPRAVEIAMQKNIPIRVRSTRSKDEGTLVTNHIAPLEAGRVTDRYVTGVAHTADITQIQVEADAGAQHRVFAVMAQHGISVDFISISPDRIAYTVADADAERAVRLLRASGFEPVVRPGCAKVAAVGAGIAGVPGIMAKIVAALAREGIDILQSADSHTTIWCLVRREQMEAAVRALHAAFELGA</sequence>
<keyword evidence="12" id="KW-0457">Lysine biosynthesis</keyword>
<feature type="binding site" evidence="14">
    <location>
        <begin position="7"/>
        <end position="10"/>
    </location>
    <ligand>
        <name>ATP</name>
        <dbReference type="ChEBI" id="CHEBI:30616"/>
    </ligand>
</feature>
<feature type="binding site" evidence="14">
    <location>
        <begin position="177"/>
        <end position="178"/>
    </location>
    <ligand>
        <name>ATP</name>
        <dbReference type="ChEBI" id="CHEBI:30616"/>
    </ligand>
</feature>
<reference evidence="18" key="2">
    <citation type="submission" date="2020-09" db="EMBL/GenBank/DDBJ databases">
        <authorList>
            <person name="Sun Q."/>
            <person name="Ohkuma M."/>
        </authorList>
    </citation>
    <scope>NUCLEOTIDE SEQUENCE</scope>
    <source>
        <strain evidence="18">JCM 18487</strain>
    </source>
</reference>
<dbReference type="NCBIfam" id="TIGR00657">
    <property type="entry name" value="asp_kinases"/>
    <property type="match status" value="1"/>
</dbReference>
<protein>
    <recommendedName>
        <fullName evidence="15">Aspartokinase</fullName>
        <ecNumber evidence="15">2.7.2.4</ecNumber>
    </recommendedName>
</protein>
<dbReference type="Pfam" id="PF00696">
    <property type="entry name" value="AA_kinase"/>
    <property type="match status" value="1"/>
</dbReference>
<evidence type="ECO:0000256" key="11">
    <source>
        <dbReference type="ARBA" id="ARBA00022915"/>
    </source>
</evidence>
<dbReference type="NCBIfam" id="NF006068">
    <property type="entry name" value="PRK08210.1"/>
    <property type="match status" value="1"/>
</dbReference>
<feature type="binding site" evidence="14">
    <location>
        <position position="78"/>
    </location>
    <ligand>
        <name>substrate</name>
    </ligand>
</feature>
<evidence type="ECO:0000313" key="19">
    <source>
        <dbReference type="Proteomes" id="UP000637695"/>
    </source>
</evidence>
<comment type="similarity">
    <text evidence="5 15">Belongs to the aspartokinase family.</text>
</comment>
<comment type="pathway">
    <text evidence="4 16">Amino-acid biosynthesis; L-threonine biosynthesis; L-threonine from L-aspartate: step 1/5.</text>
</comment>
<dbReference type="AlphaFoldDB" id="A0A917K888"/>
<dbReference type="GO" id="GO:0019877">
    <property type="term" value="P:diaminopimelate biosynthetic process"/>
    <property type="evidence" value="ECO:0007669"/>
    <property type="project" value="UniProtKB-KW"/>
</dbReference>
<dbReference type="SUPFAM" id="SSF53633">
    <property type="entry name" value="Carbamate kinase-like"/>
    <property type="match status" value="1"/>
</dbReference>
<comment type="pathway">
    <text evidence="2 16">Amino-acid biosynthesis; L-lysine biosynthesis via DAP pathway; (S)-tetrahydrodipicolinate from L-aspartate: step 1/4.</text>
</comment>
<dbReference type="InterPro" id="IPR027795">
    <property type="entry name" value="CASTOR_ACT_dom"/>
</dbReference>
<dbReference type="GO" id="GO:0009089">
    <property type="term" value="P:lysine biosynthetic process via diaminopimelate"/>
    <property type="evidence" value="ECO:0007669"/>
    <property type="project" value="InterPro"/>
</dbReference>
<dbReference type="GO" id="GO:0005829">
    <property type="term" value="C:cytosol"/>
    <property type="evidence" value="ECO:0007669"/>
    <property type="project" value="TreeGrafter"/>
</dbReference>
<comment type="function">
    <text evidence="1">Catalyzes the phosphorylation of the beta-carboxyl group of aspartic acid with ATP to yield 4-phospho-L-aspartate, which is involved in the branched biosynthetic pathway leading to the biosynthesis of amino acids threonine, isoleucine and methionine.</text>
</comment>
<dbReference type="InterPro" id="IPR036393">
    <property type="entry name" value="AceGlu_kinase-like_sf"/>
</dbReference>
<keyword evidence="11" id="KW-0220">Diaminopimelate biosynthesis</keyword>
<keyword evidence="9 15" id="KW-0418">Kinase</keyword>
<evidence type="ECO:0000256" key="9">
    <source>
        <dbReference type="ARBA" id="ARBA00022777"/>
    </source>
</evidence>
<keyword evidence="19" id="KW-1185">Reference proteome</keyword>
<dbReference type="PANTHER" id="PTHR21499">
    <property type="entry name" value="ASPARTATE KINASE"/>
    <property type="match status" value="1"/>
</dbReference>
<keyword evidence="7 15" id="KW-0808">Transferase</keyword>
<evidence type="ECO:0000313" key="18">
    <source>
        <dbReference type="EMBL" id="GGJ04665.1"/>
    </source>
</evidence>
<evidence type="ECO:0000256" key="6">
    <source>
        <dbReference type="ARBA" id="ARBA00022605"/>
    </source>
</evidence>
<evidence type="ECO:0000256" key="12">
    <source>
        <dbReference type="ARBA" id="ARBA00023154"/>
    </source>
</evidence>
<comment type="catalytic activity">
    <reaction evidence="13 15">
        <text>L-aspartate + ATP = 4-phospho-L-aspartate + ADP</text>
        <dbReference type="Rhea" id="RHEA:23776"/>
        <dbReference type="ChEBI" id="CHEBI:29991"/>
        <dbReference type="ChEBI" id="CHEBI:30616"/>
        <dbReference type="ChEBI" id="CHEBI:57535"/>
        <dbReference type="ChEBI" id="CHEBI:456216"/>
        <dbReference type="EC" id="2.7.2.4"/>
    </reaction>
</comment>
<dbReference type="FunFam" id="3.40.1160.10:FF:000002">
    <property type="entry name" value="Aspartokinase"/>
    <property type="match status" value="1"/>
</dbReference>
<dbReference type="Gene3D" id="3.40.1160.10">
    <property type="entry name" value="Acetylglutamate kinase-like"/>
    <property type="match status" value="1"/>
</dbReference>
<name>A0A917K888_9BACL</name>
<evidence type="ECO:0000256" key="8">
    <source>
        <dbReference type="ARBA" id="ARBA00022741"/>
    </source>
</evidence>
<feature type="binding site" evidence="14">
    <location>
        <begin position="213"/>
        <end position="214"/>
    </location>
    <ligand>
        <name>ATP</name>
        <dbReference type="ChEBI" id="CHEBI:30616"/>
    </ligand>
</feature>
<dbReference type="InterPro" id="IPR001048">
    <property type="entry name" value="Asp/Glu/Uridylate_kinase"/>
</dbReference>
<evidence type="ECO:0000256" key="4">
    <source>
        <dbReference type="ARBA" id="ARBA00005139"/>
    </source>
</evidence>
<dbReference type="RefSeq" id="WP_188881818.1">
    <property type="nucleotide sequence ID" value="NZ_BMOY01000015.1"/>
</dbReference>
<feature type="domain" description="ACT" evidence="17">
    <location>
        <begin position="340"/>
        <end position="400"/>
    </location>
</feature>
<evidence type="ECO:0000259" key="17">
    <source>
        <dbReference type="PROSITE" id="PS51671"/>
    </source>
</evidence>
<evidence type="ECO:0000256" key="15">
    <source>
        <dbReference type="RuleBase" id="RU003448"/>
    </source>
</evidence>
<keyword evidence="8 14" id="KW-0547">Nucleotide-binding</keyword>
<proteinExistence type="inferred from homology"/>
<dbReference type="GO" id="GO:0009090">
    <property type="term" value="P:homoserine biosynthetic process"/>
    <property type="evidence" value="ECO:0007669"/>
    <property type="project" value="TreeGrafter"/>
</dbReference>
<reference evidence="18" key="1">
    <citation type="journal article" date="2014" name="Int. J. Syst. Evol. Microbiol.">
        <title>Complete genome sequence of Corynebacterium casei LMG S-19264T (=DSM 44701T), isolated from a smear-ripened cheese.</title>
        <authorList>
            <consortium name="US DOE Joint Genome Institute (JGI-PGF)"/>
            <person name="Walter F."/>
            <person name="Albersmeier A."/>
            <person name="Kalinowski J."/>
            <person name="Ruckert C."/>
        </authorList>
    </citation>
    <scope>NUCLEOTIDE SEQUENCE</scope>
    <source>
        <strain evidence="18">JCM 18487</strain>
    </source>
</reference>
<dbReference type="InterPro" id="IPR018042">
    <property type="entry name" value="Aspartate_kinase_CS"/>
</dbReference>
<keyword evidence="10 14" id="KW-0067">ATP-binding</keyword>
<dbReference type="InterPro" id="IPR002912">
    <property type="entry name" value="ACT_dom"/>
</dbReference>
<evidence type="ECO:0000256" key="5">
    <source>
        <dbReference type="ARBA" id="ARBA00010122"/>
    </source>
</evidence>
<evidence type="ECO:0000256" key="7">
    <source>
        <dbReference type="ARBA" id="ARBA00022679"/>
    </source>
</evidence>
<evidence type="ECO:0000256" key="10">
    <source>
        <dbReference type="ARBA" id="ARBA00022840"/>
    </source>
</evidence>
<dbReference type="NCBIfam" id="TIGR00656">
    <property type="entry name" value="asp_kin_monofn"/>
    <property type="match status" value="1"/>
</dbReference>
<dbReference type="PROSITE" id="PS51671">
    <property type="entry name" value="ACT"/>
    <property type="match status" value="1"/>
</dbReference>
<dbReference type="Pfam" id="PF13840">
    <property type="entry name" value="ACT_7"/>
    <property type="match status" value="1"/>
</dbReference>
<feature type="binding site" evidence="14">
    <location>
        <position position="52"/>
    </location>
    <ligand>
        <name>substrate</name>
    </ligand>
</feature>
<dbReference type="InterPro" id="IPR001341">
    <property type="entry name" value="Asp_kinase"/>
</dbReference>
<comment type="pathway">
    <text evidence="3 16">Amino-acid biosynthesis; L-methionine biosynthesis via de novo pathway; L-homoserine from L-aspartate: step 1/3.</text>
</comment>
<dbReference type="PIRSF" id="PIRSF000726">
    <property type="entry name" value="Asp_kin"/>
    <property type="match status" value="1"/>
</dbReference>
<dbReference type="GO" id="GO:0005524">
    <property type="term" value="F:ATP binding"/>
    <property type="evidence" value="ECO:0007669"/>
    <property type="project" value="UniProtKB-KW"/>
</dbReference>
<accession>A0A917K888</accession>
<dbReference type="GO" id="GO:0004072">
    <property type="term" value="F:aspartate kinase activity"/>
    <property type="evidence" value="ECO:0007669"/>
    <property type="project" value="UniProtKB-EC"/>
</dbReference>
<dbReference type="InterPro" id="IPR005260">
    <property type="entry name" value="Asp_kin_monofn"/>
</dbReference>
<evidence type="ECO:0000256" key="2">
    <source>
        <dbReference type="ARBA" id="ARBA00004766"/>
    </source>
</evidence>
<feature type="binding site" evidence="14">
    <location>
        <position position="188"/>
    </location>
    <ligand>
        <name>ATP</name>
        <dbReference type="ChEBI" id="CHEBI:30616"/>
    </ligand>
</feature>
<dbReference type="InterPro" id="IPR045865">
    <property type="entry name" value="ACT-like_dom_sf"/>
</dbReference>
<evidence type="ECO:0000256" key="3">
    <source>
        <dbReference type="ARBA" id="ARBA00004986"/>
    </source>
</evidence>
<evidence type="ECO:0000256" key="13">
    <source>
        <dbReference type="ARBA" id="ARBA00047872"/>
    </source>
</evidence>